<proteinExistence type="inferred from homology"/>
<dbReference type="InterPro" id="IPR017336">
    <property type="entry name" value="Snurportin-1"/>
</dbReference>
<dbReference type="GO" id="GO:0005634">
    <property type="term" value="C:nucleus"/>
    <property type="evidence" value="ECO:0007669"/>
    <property type="project" value="UniProtKB-SubCell"/>
</dbReference>
<comment type="function">
    <text evidence="1">Functions as an U snRNP-specific nuclear import adapter. Involved in the trimethylguanosine (m3G)-cap-dependent nuclear import of U snRNPs. Binds specifically to the terminal m3G-cap U snRNAs.</text>
</comment>
<comment type="similarity">
    <text evidence="4">Belongs to the snurportin family.</text>
</comment>
<feature type="region of interest" description="Disordered" evidence="10">
    <location>
        <begin position="251"/>
        <end position="271"/>
    </location>
</feature>
<dbReference type="PANTHER" id="PTHR13403:SF6">
    <property type="entry name" value="SNURPORTIN-1"/>
    <property type="match status" value="1"/>
</dbReference>
<dbReference type="AlphaFoldDB" id="A0A150GIC7"/>
<feature type="compositionally biased region" description="Polar residues" evidence="10">
    <location>
        <begin position="1"/>
        <end position="12"/>
    </location>
</feature>
<dbReference type="Proteomes" id="UP000075714">
    <property type="component" value="Unassembled WGS sequence"/>
</dbReference>
<evidence type="ECO:0000256" key="4">
    <source>
        <dbReference type="ARBA" id="ARBA00007540"/>
    </source>
</evidence>
<sequence length="448" mass="47050">MEPSTSYDSGSVRSGRGGRGGAHAQAGRQQQQHRRQRHGAPDGGGGVRAYGLQYGNELMQPEWMTDVPQDLASSWLVMPRPEGMRCLVVTSRGTTTSWLRNGAPLHRWQSPLPGGSPASSGGGGAVAAAVAAGDYCLLDCIFHPADNTYYIQDLLCWRGYALYDCGTEFRLYWLTSKLAEEELLGPLAAPPAAVAATTHGILPLPVYPCSSQGLRQAYGDGRPPPATASYQAIASAATAAAQCGGGGGAPLPPLPSAAADPAGPGLGPGSSPAGDFVRDGLYFRHRQGHYAPGPAPTPLALLWKDAGCSRYLIDTDAKGIPLEHQLVVLSYRADRTVATEDEPPVVLGRLPEAFVAAMGDKLWPGRLLRFSIRQGGITFHEGRPAGADLHYEGPGQQRRGRADAFSKILFQRMARTAPLTAEALAEAVAVEEAAGVATRVGLAVVSAT</sequence>
<name>A0A150GIC7_GONPE</name>
<evidence type="ECO:0000256" key="1">
    <source>
        <dbReference type="ARBA" id="ARBA00003975"/>
    </source>
</evidence>
<keyword evidence="13" id="KW-1185">Reference proteome</keyword>
<evidence type="ECO:0000256" key="2">
    <source>
        <dbReference type="ARBA" id="ARBA00004123"/>
    </source>
</evidence>
<dbReference type="Gene3D" id="3.30.470.30">
    <property type="entry name" value="DNA ligase/mRNA capping enzyme"/>
    <property type="match status" value="1"/>
</dbReference>
<keyword evidence="7" id="KW-0963">Cytoplasm</keyword>
<evidence type="ECO:0000313" key="12">
    <source>
        <dbReference type="EMBL" id="KXZ49130.1"/>
    </source>
</evidence>
<keyword evidence="6" id="KW-0813">Transport</keyword>
<dbReference type="GO" id="GO:0061015">
    <property type="term" value="P:snRNA import into nucleus"/>
    <property type="evidence" value="ECO:0007669"/>
    <property type="project" value="InterPro"/>
</dbReference>
<dbReference type="EMBL" id="LSYV01000024">
    <property type="protein sequence ID" value="KXZ49130.1"/>
    <property type="molecule type" value="Genomic_DNA"/>
</dbReference>
<protein>
    <recommendedName>
        <fullName evidence="5">Snurportin-1</fullName>
    </recommendedName>
</protein>
<evidence type="ECO:0000256" key="9">
    <source>
        <dbReference type="ARBA" id="ARBA00023242"/>
    </source>
</evidence>
<dbReference type="GO" id="GO:0003723">
    <property type="term" value="F:RNA binding"/>
    <property type="evidence" value="ECO:0007669"/>
    <property type="project" value="UniProtKB-KW"/>
</dbReference>
<keyword evidence="8" id="KW-0694">RNA-binding</keyword>
<evidence type="ECO:0000256" key="5">
    <source>
        <dbReference type="ARBA" id="ARBA00016034"/>
    </source>
</evidence>
<comment type="subcellular location">
    <subcellularLocation>
        <location evidence="3">Cytoplasm</location>
    </subcellularLocation>
    <subcellularLocation>
        <location evidence="2">Nucleus</location>
    </subcellularLocation>
</comment>
<dbReference type="GO" id="GO:0005737">
    <property type="term" value="C:cytoplasm"/>
    <property type="evidence" value="ECO:0007669"/>
    <property type="project" value="UniProtKB-SubCell"/>
</dbReference>
<dbReference type="PANTHER" id="PTHR13403">
    <property type="entry name" value="SNURPORTIN1 RNUT1 PROTEIN RNA, U TRANSPORTER 1"/>
    <property type="match status" value="1"/>
</dbReference>
<comment type="caution">
    <text evidence="12">The sequence shown here is derived from an EMBL/GenBank/DDBJ whole genome shotgun (WGS) entry which is preliminary data.</text>
</comment>
<evidence type="ECO:0000256" key="10">
    <source>
        <dbReference type="SAM" id="MobiDB-lite"/>
    </source>
</evidence>
<keyword evidence="9" id="KW-0539">Nucleus</keyword>
<evidence type="ECO:0000259" key="11">
    <source>
        <dbReference type="Pfam" id="PF21974"/>
    </source>
</evidence>
<evidence type="ECO:0000256" key="6">
    <source>
        <dbReference type="ARBA" id="ARBA00022448"/>
    </source>
</evidence>
<dbReference type="STRING" id="33097.A0A150GIC7"/>
<feature type="domain" description="Snurportin-1 m3G cap-binding" evidence="11">
    <location>
        <begin position="58"/>
        <end position="216"/>
    </location>
</feature>
<dbReference type="CDD" id="cd09232">
    <property type="entry name" value="Snurportin-1_C"/>
    <property type="match status" value="1"/>
</dbReference>
<evidence type="ECO:0000256" key="7">
    <source>
        <dbReference type="ARBA" id="ARBA00022490"/>
    </source>
</evidence>
<organism evidence="12 13">
    <name type="scientific">Gonium pectorale</name>
    <name type="common">Green alga</name>
    <dbReference type="NCBI Taxonomy" id="33097"/>
    <lineage>
        <taxon>Eukaryota</taxon>
        <taxon>Viridiplantae</taxon>
        <taxon>Chlorophyta</taxon>
        <taxon>core chlorophytes</taxon>
        <taxon>Chlorophyceae</taxon>
        <taxon>CS clade</taxon>
        <taxon>Chlamydomonadales</taxon>
        <taxon>Volvocaceae</taxon>
        <taxon>Gonium</taxon>
    </lineage>
</organism>
<feature type="region of interest" description="Disordered" evidence="10">
    <location>
        <begin position="1"/>
        <end position="49"/>
    </location>
</feature>
<evidence type="ECO:0000313" key="13">
    <source>
        <dbReference type="Proteomes" id="UP000075714"/>
    </source>
</evidence>
<dbReference type="SUPFAM" id="SSF56091">
    <property type="entry name" value="DNA ligase/mRNA capping enzyme, catalytic domain"/>
    <property type="match status" value="1"/>
</dbReference>
<feature type="compositionally biased region" description="Low complexity" evidence="10">
    <location>
        <begin position="256"/>
        <end position="271"/>
    </location>
</feature>
<evidence type="ECO:0000256" key="8">
    <source>
        <dbReference type="ARBA" id="ARBA00022884"/>
    </source>
</evidence>
<dbReference type="InterPro" id="IPR047857">
    <property type="entry name" value="Snurportin1_C"/>
</dbReference>
<dbReference type="OrthoDB" id="10003593at2759"/>
<evidence type="ECO:0000256" key="3">
    <source>
        <dbReference type="ARBA" id="ARBA00004496"/>
    </source>
</evidence>
<reference evidence="13" key="1">
    <citation type="journal article" date="2016" name="Nat. Commun.">
        <title>The Gonium pectorale genome demonstrates co-option of cell cycle regulation during the evolution of multicellularity.</title>
        <authorList>
            <person name="Hanschen E.R."/>
            <person name="Marriage T.N."/>
            <person name="Ferris P.J."/>
            <person name="Hamaji T."/>
            <person name="Toyoda A."/>
            <person name="Fujiyama A."/>
            <person name="Neme R."/>
            <person name="Noguchi H."/>
            <person name="Minakuchi Y."/>
            <person name="Suzuki M."/>
            <person name="Kawai-Toyooka H."/>
            <person name="Smith D.R."/>
            <person name="Sparks H."/>
            <person name="Anderson J."/>
            <person name="Bakaric R."/>
            <person name="Luria V."/>
            <person name="Karger A."/>
            <person name="Kirschner M.W."/>
            <person name="Durand P.M."/>
            <person name="Michod R.E."/>
            <person name="Nozaki H."/>
            <person name="Olson B.J."/>
        </authorList>
    </citation>
    <scope>NUCLEOTIDE SEQUENCE [LARGE SCALE GENOMIC DNA]</scope>
    <source>
        <strain evidence="13">NIES-2863</strain>
    </source>
</reference>
<gene>
    <name evidence="12" type="ORF">GPECTOR_23g59</name>
</gene>
<accession>A0A150GIC7</accession>
<dbReference type="Pfam" id="PF21974">
    <property type="entry name" value="SPN1_m3Gcap_bd"/>
    <property type="match status" value="1"/>
</dbReference>